<evidence type="ECO:0000256" key="3">
    <source>
        <dbReference type="ARBA" id="ARBA00022679"/>
    </source>
</evidence>
<evidence type="ECO:0000256" key="1">
    <source>
        <dbReference type="ARBA" id="ARBA00007996"/>
    </source>
</evidence>
<dbReference type="PANTHER" id="PTHR10867">
    <property type="entry name" value="NNMT/PNMT/TEMT FAMILY MEMBER"/>
    <property type="match status" value="1"/>
</dbReference>
<gene>
    <name evidence="5" type="ORF">AB6A40_003571</name>
</gene>
<proteinExistence type="inferred from homology"/>
<comment type="caution">
    <text evidence="5">The sequence shown here is derived from an EMBL/GenBank/DDBJ whole genome shotgun (WGS) entry which is preliminary data.</text>
</comment>
<keyword evidence="4" id="KW-0949">S-adenosyl-L-methionine</keyword>
<evidence type="ECO:0000313" key="5">
    <source>
        <dbReference type="EMBL" id="MFH4976862.1"/>
    </source>
</evidence>
<name>A0ABD6EJK2_9BILA</name>
<comment type="similarity">
    <text evidence="1">Belongs to the class I-like SAM-binding methyltransferase superfamily. NNMT/PNMT/TEMT family.</text>
</comment>
<dbReference type="Gene3D" id="3.40.50.150">
    <property type="entry name" value="Vaccinia Virus protein VP39"/>
    <property type="match status" value="1"/>
</dbReference>
<dbReference type="InterPro" id="IPR029063">
    <property type="entry name" value="SAM-dependent_MTases_sf"/>
</dbReference>
<reference evidence="5 6" key="1">
    <citation type="submission" date="2024-08" db="EMBL/GenBank/DDBJ databases">
        <title>Gnathostoma spinigerum genome.</title>
        <authorList>
            <person name="Gonzalez-Bertolin B."/>
            <person name="Monzon S."/>
            <person name="Zaballos A."/>
            <person name="Jimenez P."/>
            <person name="Dekumyoy P."/>
            <person name="Varona S."/>
            <person name="Cuesta I."/>
            <person name="Sumanam S."/>
            <person name="Adisakwattana P."/>
            <person name="Gasser R.B."/>
            <person name="Hernandez-Gonzalez A."/>
            <person name="Young N.D."/>
            <person name="Perteguer M.J."/>
        </authorList>
    </citation>
    <scope>NUCLEOTIDE SEQUENCE [LARGE SCALE GENOMIC DNA]</scope>
    <source>
        <strain evidence="5">AL3</strain>
        <tissue evidence="5">Liver</tissue>
    </source>
</reference>
<evidence type="ECO:0000313" key="6">
    <source>
        <dbReference type="Proteomes" id="UP001608902"/>
    </source>
</evidence>
<evidence type="ECO:0000256" key="4">
    <source>
        <dbReference type="ARBA" id="ARBA00022691"/>
    </source>
</evidence>
<dbReference type="AlphaFoldDB" id="A0ABD6EJK2"/>
<accession>A0ABD6EJK2</accession>
<dbReference type="GO" id="GO:0032259">
    <property type="term" value="P:methylation"/>
    <property type="evidence" value="ECO:0007669"/>
    <property type="project" value="UniProtKB-KW"/>
</dbReference>
<dbReference type="PROSITE" id="PS51681">
    <property type="entry name" value="SAM_MT_NNMT_PNMT_TEMT"/>
    <property type="match status" value="1"/>
</dbReference>
<dbReference type="Pfam" id="PF01234">
    <property type="entry name" value="NNMT_PNMT_TEMT"/>
    <property type="match status" value="1"/>
</dbReference>
<sequence length="275" mass="31597">MEKKRRESEENDENEDMSAWVLYAANEHNTKFDALEYLNGFYSSATNDLAMQTVLFFLPGLCYCLPESIRTLLDLGAGPTVYIPITLRKRAERIYTSDYAECNRKILTKWANSELSFDWGNICDWIEKIEASNESAEEMQSLTRRKLKAVLQVNVFNESVIESVHFQNDPNEKIPRQFHVVASIFCLEYASETYEQYQTAVRHTVGLIETGGYLVQGGVLNENEYSFGDCRFRCHKLTRSQVIGTLKECGMETNKGVNFKLIVSNDIFLLVSRKL</sequence>
<dbReference type="GO" id="GO:0008168">
    <property type="term" value="F:methyltransferase activity"/>
    <property type="evidence" value="ECO:0007669"/>
    <property type="project" value="UniProtKB-KW"/>
</dbReference>
<dbReference type="PANTHER" id="PTHR10867:SF17">
    <property type="entry name" value="NICOTINAMIDE N-METHYLTRANSFERASE"/>
    <property type="match status" value="1"/>
</dbReference>
<keyword evidence="6" id="KW-1185">Reference proteome</keyword>
<keyword evidence="3" id="KW-0808">Transferase</keyword>
<dbReference type="SUPFAM" id="SSF53335">
    <property type="entry name" value="S-adenosyl-L-methionine-dependent methyltransferases"/>
    <property type="match status" value="1"/>
</dbReference>
<dbReference type="EMBL" id="JBGFUD010001874">
    <property type="protein sequence ID" value="MFH4976862.1"/>
    <property type="molecule type" value="Genomic_DNA"/>
</dbReference>
<evidence type="ECO:0000256" key="2">
    <source>
        <dbReference type="ARBA" id="ARBA00022603"/>
    </source>
</evidence>
<dbReference type="InterPro" id="IPR000940">
    <property type="entry name" value="NNMT_TEMT_trans"/>
</dbReference>
<organism evidence="5 6">
    <name type="scientific">Gnathostoma spinigerum</name>
    <dbReference type="NCBI Taxonomy" id="75299"/>
    <lineage>
        <taxon>Eukaryota</taxon>
        <taxon>Metazoa</taxon>
        <taxon>Ecdysozoa</taxon>
        <taxon>Nematoda</taxon>
        <taxon>Chromadorea</taxon>
        <taxon>Rhabditida</taxon>
        <taxon>Spirurina</taxon>
        <taxon>Gnathostomatomorpha</taxon>
        <taxon>Gnathostomatoidea</taxon>
        <taxon>Gnathostomatidae</taxon>
        <taxon>Gnathostoma</taxon>
    </lineage>
</organism>
<protein>
    <submittedName>
        <fullName evidence="5">Uncharacterized protein</fullName>
    </submittedName>
</protein>
<keyword evidence="2" id="KW-0489">Methyltransferase</keyword>
<dbReference type="Proteomes" id="UP001608902">
    <property type="component" value="Unassembled WGS sequence"/>
</dbReference>